<keyword evidence="6" id="KW-0175">Coiled coil</keyword>
<evidence type="ECO:0000256" key="1">
    <source>
        <dbReference type="ARBA" id="ARBA00004370"/>
    </source>
</evidence>
<dbReference type="Gene3D" id="3.40.50.300">
    <property type="entry name" value="P-loop containing nucleotide triphosphate hydrolases"/>
    <property type="match status" value="1"/>
</dbReference>
<sequence>MMNYQEEKDQLNEKIMRTEELLAAAIPNSSQLKQLKELKEDIEADHYTVMVVGEFKHGKSTFVNALLGQDVMPRGVTPTTATINVVRHGETHLVQVMKTDGSEESYDSLDILHEYTASQNFDADNVKLINLEVNSPLLENRVVLIDTPGVNDLSEQRTEVTHQFLPRADVVIFMCSLTSPIKKSEEKFIKERLMKSGRDRIIYAANFMDRIDEDEQEELVEFVERRLELITEERVDALFPISAKEALDGRLQNDSELTKYSGIVELEQEIKRRIDSGSRGQEKINHFYIRLMEINEVIQQEIATAELLARQTEEDLENQLQAVKEWFRKLSDQEMQLQNYLYDREAEINFMVGKSVHHFGDRLINDMDTRIQMFQGADVKNLVKVQLPTAIRSQITQWLDQNEDAIQQLLLKLEKEVSQGLARSFNQSIRLQGQRMDSFTHLSTIPIFQAKSGNANVKAGLVLGGAGALVAIVGAPILLPLIGMAGLPLVSQTFAEYQLNKIKPELTRNVRQKLTSMINDLEAQLKMYINQSINQISASSIEEFNRLLNSYEAILQKETLQHKSKARNLSEQNKKQIALKLWIETQEGGKELYEQLG</sequence>
<keyword evidence="4" id="KW-0342">GTP-binding</keyword>
<dbReference type="OrthoDB" id="435796at2"/>
<dbReference type="PANTHER" id="PTHR10465">
    <property type="entry name" value="TRANSMEMBRANE GTPASE FZO1"/>
    <property type="match status" value="1"/>
</dbReference>
<evidence type="ECO:0000256" key="7">
    <source>
        <dbReference type="SAM" id="Phobius"/>
    </source>
</evidence>
<evidence type="ECO:0000256" key="5">
    <source>
        <dbReference type="ARBA" id="ARBA00023136"/>
    </source>
</evidence>
<evidence type="ECO:0000313" key="9">
    <source>
        <dbReference type="EMBL" id="AQQ54172.1"/>
    </source>
</evidence>
<organism evidence="9 10">
    <name type="scientific">Planococcus lenghuensis</name>
    <dbReference type="NCBI Taxonomy" id="2213202"/>
    <lineage>
        <taxon>Bacteria</taxon>
        <taxon>Bacillati</taxon>
        <taxon>Bacillota</taxon>
        <taxon>Bacilli</taxon>
        <taxon>Bacillales</taxon>
        <taxon>Caryophanaceae</taxon>
        <taxon>Planococcus</taxon>
    </lineage>
</organism>
<protein>
    <recommendedName>
        <fullName evidence="8">Dynamin N-terminal domain-containing protein</fullName>
    </recommendedName>
</protein>
<feature type="coiled-coil region" evidence="6">
    <location>
        <begin position="511"/>
        <end position="561"/>
    </location>
</feature>
<dbReference type="KEGG" id="pmar:B0X71_14370"/>
<dbReference type="AlphaFoldDB" id="A0A1Q2L2Q8"/>
<evidence type="ECO:0000259" key="8">
    <source>
        <dbReference type="Pfam" id="PF00350"/>
    </source>
</evidence>
<keyword evidence="5 7" id="KW-0472">Membrane</keyword>
<dbReference type="GO" id="GO:0016020">
    <property type="term" value="C:membrane"/>
    <property type="evidence" value="ECO:0007669"/>
    <property type="project" value="UniProtKB-SubCell"/>
</dbReference>
<keyword evidence="10" id="KW-1185">Reference proteome</keyword>
<dbReference type="EMBL" id="CP019640">
    <property type="protein sequence ID" value="AQQ54172.1"/>
    <property type="molecule type" value="Genomic_DNA"/>
</dbReference>
<gene>
    <name evidence="9" type="ORF">B0X71_14370</name>
</gene>
<dbReference type="InterPro" id="IPR027094">
    <property type="entry name" value="Mitofusin_fam"/>
</dbReference>
<feature type="coiled-coil region" evidence="6">
    <location>
        <begin position="295"/>
        <end position="329"/>
    </location>
</feature>
<evidence type="ECO:0000256" key="6">
    <source>
        <dbReference type="SAM" id="Coils"/>
    </source>
</evidence>
<dbReference type="GO" id="GO:0003924">
    <property type="term" value="F:GTPase activity"/>
    <property type="evidence" value="ECO:0007669"/>
    <property type="project" value="InterPro"/>
</dbReference>
<dbReference type="GO" id="GO:0008053">
    <property type="term" value="P:mitochondrial fusion"/>
    <property type="evidence" value="ECO:0007669"/>
    <property type="project" value="TreeGrafter"/>
</dbReference>
<dbReference type="InterPro" id="IPR045063">
    <property type="entry name" value="Dynamin_N"/>
</dbReference>
<name>A0A1Q2L2Q8_9BACL</name>
<comment type="subcellular location">
    <subcellularLocation>
        <location evidence="1">Membrane</location>
    </subcellularLocation>
</comment>
<proteinExistence type="predicted"/>
<feature type="transmembrane region" description="Helical" evidence="7">
    <location>
        <begin position="459"/>
        <end position="482"/>
    </location>
</feature>
<dbReference type="InterPro" id="IPR027417">
    <property type="entry name" value="P-loop_NTPase"/>
</dbReference>
<dbReference type="Pfam" id="PF00350">
    <property type="entry name" value="Dynamin_N"/>
    <property type="match status" value="1"/>
</dbReference>
<dbReference type="PANTHER" id="PTHR10465:SF0">
    <property type="entry name" value="SARCALUMENIN"/>
    <property type="match status" value="1"/>
</dbReference>
<evidence type="ECO:0000256" key="4">
    <source>
        <dbReference type="ARBA" id="ARBA00023134"/>
    </source>
</evidence>
<dbReference type="Proteomes" id="UP000188184">
    <property type="component" value="Chromosome"/>
</dbReference>
<keyword evidence="7" id="KW-0812">Transmembrane</keyword>
<dbReference type="CDD" id="cd09912">
    <property type="entry name" value="DLP_2"/>
    <property type="match status" value="1"/>
</dbReference>
<evidence type="ECO:0000256" key="3">
    <source>
        <dbReference type="ARBA" id="ARBA00022801"/>
    </source>
</evidence>
<dbReference type="GO" id="GO:0005525">
    <property type="term" value="F:GTP binding"/>
    <property type="evidence" value="ECO:0007669"/>
    <property type="project" value="UniProtKB-KW"/>
</dbReference>
<keyword evidence="2" id="KW-0547">Nucleotide-binding</keyword>
<accession>A0A1Q2L2Q8</accession>
<reference evidence="9 10" key="1">
    <citation type="submission" date="2017-02" db="EMBL/GenBank/DDBJ databases">
        <title>The complete genomic sequence of a novel cold adapted crude oil-degrading bacterium Planococcus qaidamina Y42.</title>
        <authorList>
            <person name="Yang R."/>
        </authorList>
    </citation>
    <scope>NUCLEOTIDE SEQUENCE [LARGE SCALE GENOMIC DNA]</scope>
    <source>
        <strain evidence="9 10">Y42</strain>
    </source>
</reference>
<evidence type="ECO:0000256" key="2">
    <source>
        <dbReference type="ARBA" id="ARBA00022741"/>
    </source>
</evidence>
<evidence type="ECO:0000313" key="10">
    <source>
        <dbReference type="Proteomes" id="UP000188184"/>
    </source>
</evidence>
<dbReference type="SUPFAM" id="SSF52540">
    <property type="entry name" value="P-loop containing nucleoside triphosphate hydrolases"/>
    <property type="match status" value="1"/>
</dbReference>
<dbReference type="RefSeq" id="WP_077590065.1">
    <property type="nucleotide sequence ID" value="NZ_CP019640.1"/>
</dbReference>
<keyword evidence="7" id="KW-1133">Transmembrane helix</keyword>
<feature type="domain" description="Dynamin N-terminal" evidence="8">
    <location>
        <begin position="49"/>
        <end position="198"/>
    </location>
</feature>
<keyword evidence="3" id="KW-0378">Hydrolase</keyword>